<dbReference type="EMBL" id="CP086360">
    <property type="protein sequence ID" value="UNI21381.1"/>
    <property type="molecule type" value="Genomic_DNA"/>
</dbReference>
<evidence type="ECO:0000256" key="5">
    <source>
        <dbReference type="ARBA" id="ARBA00022927"/>
    </source>
</evidence>
<feature type="region of interest" description="Disordered" evidence="8">
    <location>
        <begin position="693"/>
        <end position="737"/>
    </location>
</feature>
<comment type="similarity">
    <text evidence="2">Belongs to the COG1 family.</text>
</comment>
<keyword evidence="6" id="KW-0333">Golgi apparatus</keyword>
<dbReference type="PANTHER" id="PTHR31658">
    <property type="entry name" value="CONSERVED OLIGOMERIC GOLGI COMPLEX SUBUNIT 1"/>
    <property type="match status" value="1"/>
</dbReference>
<evidence type="ECO:0000256" key="8">
    <source>
        <dbReference type="SAM" id="MobiDB-lite"/>
    </source>
</evidence>
<dbReference type="GeneID" id="72069324"/>
<evidence type="ECO:0000313" key="9">
    <source>
        <dbReference type="EMBL" id="UNI21381.1"/>
    </source>
</evidence>
<evidence type="ECO:0000256" key="7">
    <source>
        <dbReference type="ARBA" id="ARBA00023136"/>
    </source>
</evidence>
<feature type="compositionally biased region" description="Basic and acidic residues" evidence="8">
    <location>
        <begin position="697"/>
        <end position="730"/>
    </location>
</feature>
<dbReference type="AlphaFoldDB" id="A0A9Q8VDN7"/>
<dbReference type="Pfam" id="PF08700">
    <property type="entry name" value="VPS51_Exo84_N"/>
    <property type="match status" value="1"/>
</dbReference>
<comment type="subcellular location">
    <subcellularLocation>
        <location evidence="1">Golgi apparatus membrane</location>
        <topology evidence="1">Peripheral membrane protein</topology>
    </subcellularLocation>
</comment>
<accession>A0A9Q8VDN7</accession>
<dbReference type="KEGG" id="ptkz:JDV02_007376"/>
<evidence type="ECO:0000256" key="4">
    <source>
        <dbReference type="ARBA" id="ARBA00022448"/>
    </source>
</evidence>
<sequence length="811" mass="89810">MASSIPDVATLTSSAQIFSSNKTLPQIRAIHKALHVQVEEKSSRLRTQVGSSYRELLGTADTIVQMHGDNDHVQELLGKIGGRCGRAVVAAKATGLAKFVANERNEDMSRAARLKLLSGCGLLVGRILKGQVAGLEEHAKRGDRLLLAAKVWVLIRLLLKGFEEEADGVSGTPKLDLGGAFRSRDSLRRRLNSAIKKVIENASDDAEREDILKALCAHCLVASSGASDALRYFLSARAEAMALAFDVEGDGRATTTEDVVHSLRLYTKTILDVQALVPAKLSPVLASLKSRPLLADPALKHLEGLRLDLYHRWCSEELQYFTPFVRHDDLDGKLARERLTSWATKGGQVLLDGLRKTLEHMADFKSIMELRTEVLQLWIRDGGRARGFDPSDMQDDLRDAINSRMLAVLETKVTKLRLVGSEVRATLEGWREGFTDKQLGLWNESGYDEALAAGAASFVQEVTSRLYGRNDAVSKAAHSYSSWYHVIDDVEGVVELLRKQRWDNDYDEIEDEETIEARQQALSKDDPRRLQEKLDATLDTSFEELQQQLGKLWEEKADSTTNGAVAMYLVRVLRDIRAGLPDRPSIKSFGLSMVPELHSKIVTSVSAQALGEFIGTFLSSRRVPGRALWEGEPALPIQPSPGLFQFLQELSLSMTDAGVDLWTPVAVVAMKKHLCERLCESWRKELATLAAEPSDQLETKKKDSAKGKEAEKEEEKELGQAESQNEKDSELETASAGDQIRDVSTQWHFDVAFLGCSVGTISGTTSEGLLKKLEDDLYELSGVSDESSRQRITKAAQDYWHRTSLLFGLLA</sequence>
<evidence type="ECO:0000256" key="3">
    <source>
        <dbReference type="ARBA" id="ARBA00020978"/>
    </source>
</evidence>
<dbReference type="InterPro" id="IPR033370">
    <property type="entry name" value="COG1"/>
</dbReference>
<dbReference type="OrthoDB" id="46189at2759"/>
<reference evidence="9" key="1">
    <citation type="submission" date="2021-11" db="EMBL/GenBank/DDBJ databases">
        <title>Purpureocillium_takamizusanense_genome.</title>
        <authorList>
            <person name="Nguyen N.-H."/>
        </authorList>
    </citation>
    <scope>NUCLEOTIDE SEQUENCE</scope>
    <source>
        <strain evidence="9">PT3</strain>
    </source>
</reference>
<proteinExistence type="inferred from homology"/>
<evidence type="ECO:0000313" key="10">
    <source>
        <dbReference type="Proteomes" id="UP000829364"/>
    </source>
</evidence>
<name>A0A9Q8VDN7_9HYPO</name>
<keyword evidence="4" id="KW-0813">Transport</keyword>
<dbReference type="GO" id="GO:0017119">
    <property type="term" value="C:Golgi transport complex"/>
    <property type="evidence" value="ECO:0007669"/>
    <property type="project" value="InterPro"/>
</dbReference>
<evidence type="ECO:0000256" key="6">
    <source>
        <dbReference type="ARBA" id="ARBA00023034"/>
    </source>
</evidence>
<keyword evidence="5" id="KW-0653">Protein transport</keyword>
<dbReference type="PANTHER" id="PTHR31658:SF0">
    <property type="entry name" value="CONSERVED OLIGOMERIC GOLGI COMPLEX SUBUNIT 1"/>
    <property type="match status" value="1"/>
</dbReference>
<gene>
    <name evidence="9" type="ORF">JDV02_007376</name>
</gene>
<organism evidence="9 10">
    <name type="scientific">Purpureocillium takamizusanense</name>
    <dbReference type="NCBI Taxonomy" id="2060973"/>
    <lineage>
        <taxon>Eukaryota</taxon>
        <taxon>Fungi</taxon>
        <taxon>Dikarya</taxon>
        <taxon>Ascomycota</taxon>
        <taxon>Pezizomycotina</taxon>
        <taxon>Sordariomycetes</taxon>
        <taxon>Hypocreomycetidae</taxon>
        <taxon>Hypocreales</taxon>
        <taxon>Ophiocordycipitaceae</taxon>
        <taxon>Purpureocillium</taxon>
    </lineage>
</organism>
<evidence type="ECO:0000256" key="2">
    <source>
        <dbReference type="ARBA" id="ARBA00006653"/>
    </source>
</evidence>
<protein>
    <recommendedName>
        <fullName evidence="3">Conserved oligomeric Golgi complex subunit 1</fullName>
    </recommendedName>
</protein>
<dbReference type="GO" id="GO:0000139">
    <property type="term" value="C:Golgi membrane"/>
    <property type="evidence" value="ECO:0007669"/>
    <property type="project" value="UniProtKB-SubCell"/>
</dbReference>
<dbReference type="GO" id="GO:0006891">
    <property type="term" value="P:intra-Golgi vesicle-mediated transport"/>
    <property type="evidence" value="ECO:0007669"/>
    <property type="project" value="InterPro"/>
</dbReference>
<dbReference type="RefSeq" id="XP_047844862.1">
    <property type="nucleotide sequence ID" value="XM_047988864.1"/>
</dbReference>
<keyword evidence="10" id="KW-1185">Reference proteome</keyword>
<evidence type="ECO:0000256" key="1">
    <source>
        <dbReference type="ARBA" id="ARBA00004395"/>
    </source>
</evidence>
<keyword evidence="7" id="KW-0472">Membrane</keyword>
<dbReference type="Proteomes" id="UP000829364">
    <property type="component" value="Chromosome 7"/>
</dbReference>
<dbReference type="GO" id="GO:0015031">
    <property type="term" value="P:protein transport"/>
    <property type="evidence" value="ECO:0007669"/>
    <property type="project" value="UniProtKB-KW"/>
</dbReference>